<feature type="region of interest" description="Disordered" evidence="2">
    <location>
        <begin position="250"/>
        <end position="285"/>
    </location>
</feature>
<sequence>MFFILLFFVFLCEFSGSSRSSWTNGANFHEKILSSLNVTELNVTTLNVLLTKLKLQNCSTGNTNQLDVGQRCVPAEYLFETHKLDKSKKVSPRELAELSTSLLYVLLPENVGATFRRFSQNGDNRTVYELFLQYYQTNGHICARLLDIILRDLKREFRDSVIKQKNCFSAVDLFKQMNLSTEDNELDREQFHIISIMIISHLLNGRCLNVTNDLHDLPCRSYFTSNLLGSDGLISFDGFKEVLESIGLGNESNHDDSEEAGDDHDHLRKRCDTSDNSGTSPPLNTPKHCYSANDLAEIFLVNKSFGVDSKEFSEICPALIQQLKSNSCVTEKNNEVKIPSKGSDNHAADSTRAMQEQMQMSGAAGMPPDPAKAFKAISVSGEIPGTRRKIRVKSTVCIGYILNDHNETFD</sequence>
<keyword evidence="7" id="KW-1185">Reference proteome</keyword>
<dbReference type="Pfam" id="PF21116">
    <property type="entry name" value="EF-hand_Zip"/>
    <property type="match status" value="1"/>
</dbReference>
<keyword evidence="3" id="KW-0732">Signal</keyword>
<dbReference type="Proteomes" id="UP001152795">
    <property type="component" value="Unassembled WGS sequence"/>
</dbReference>
<dbReference type="EMBL" id="CACRXK020000019">
    <property type="protein sequence ID" value="CAB3976912.1"/>
    <property type="molecule type" value="Genomic_DNA"/>
</dbReference>
<accession>A0A6S7FGG9</accession>
<evidence type="ECO:0000256" key="3">
    <source>
        <dbReference type="SAM" id="SignalP"/>
    </source>
</evidence>
<feature type="chain" id="PRO_5043411456" evidence="3">
    <location>
        <begin position="21"/>
        <end position="410"/>
    </location>
</feature>
<name>A0A6S7FGG9_PARCT</name>
<dbReference type="InterPro" id="IPR041137">
    <property type="entry name" value="ZIP4_N"/>
</dbReference>
<evidence type="ECO:0000259" key="5">
    <source>
        <dbReference type="Pfam" id="PF21116"/>
    </source>
</evidence>
<organism evidence="6 7">
    <name type="scientific">Paramuricea clavata</name>
    <name type="common">Red gorgonian</name>
    <name type="synonym">Violescent sea-whip</name>
    <dbReference type="NCBI Taxonomy" id="317549"/>
    <lineage>
        <taxon>Eukaryota</taxon>
        <taxon>Metazoa</taxon>
        <taxon>Cnidaria</taxon>
        <taxon>Anthozoa</taxon>
        <taxon>Octocorallia</taxon>
        <taxon>Malacalcyonacea</taxon>
        <taxon>Plexauridae</taxon>
        <taxon>Paramuricea</taxon>
    </lineage>
</organism>
<evidence type="ECO:0000259" key="4">
    <source>
        <dbReference type="Pfam" id="PF18292"/>
    </source>
</evidence>
<dbReference type="InterPro" id="IPR011992">
    <property type="entry name" value="EF-hand-dom_pair"/>
</dbReference>
<reference evidence="6" key="1">
    <citation type="submission" date="2020-04" db="EMBL/GenBank/DDBJ databases">
        <authorList>
            <person name="Alioto T."/>
            <person name="Alioto T."/>
            <person name="Gomez Garrido J."/>
        </authorList>
    </citation>
    <scope>NUCLEOTIDE SEQUENCE</scope>
    <source>
        <strain evidence="6">A484AB</strain>
    </source>
</reference>
<dbReference type="SUPFAM" id="SSF47473">
    <property type="entry name" value="EF-hand"/>
    <property type="match status" value="1"/>
</dbReference>
<dbReference type="Gene3D" id="1.10.238.10">
    <property type="entry name" value="EF-hand"/>
    <property type="match status" value="1"/>
</dbReference>
<dbReference type="GO" id="GO:0030003">
    <property type="term" value="P:intracellular monoatomic cation homeostasis"/>
    <property type="evidence" value="ECO:0007669"/>
    <property type="project" value="TreeGrafter"/>
</dbReference>
<evidence type="ECO:0000313" key="6">
    <source>
        <dbReference type="EMBL" id="CAB3976912.1"/>
    </source>
</evidence>
<dbReference type="GO" id="GO:0140410">
    <property type="term" value="F:monoatomic cation:bicarbonate symporter activity"/>
    <property type="evidence" value="ECO:0007669"/>
    <property type="project" value="TreeGrafter"/>
</dbReference>
<feature type="domain" description="Zinc transporter ZIP4/12 EF-hand" evidence="5">
    <location>
        <begin position="234"/>
        <end position="326"/>
    </location>
</feature>
<comment type="catalytic activity">
    <reaction evidence="1">
        <text>Zn(2+)(in) = Zn(2+)(out)</text>
        <dbReference type="Rhea" id="RHEA:29351"/>
        <dbReference type="ChEBI" id="CHEBI:29105"/>
    </reaction>
</comment>
<feature type="domain" description="Zinc transporter ZIP4 N-terminal" evidence="4">
    <location>
        <begin position="67"/>
        <end position="208"/>
    </location>
</feature>
<dbReference type="AlphaFoldDB" id="A0A6S7FGG9"/>
<protein>
    <submittedName>
        <fullName evidence="6">Uncharacterized protein</fullName>
    </submittedName>
</protein>
<evidence type="ECO:0000313" key="7">
    <source>
        <dbReference type="Proteomes" id="UP001152795"/>
    </source>
</evidence>
<evidence type="ECO:0000256" key="1">
    <source>
        <dbReference type="ARBA" id="ARBA00034634"/>
    </source>
</evidence>
<dbReference type="PANTHER" id="PTHR12191">
    <property type="entry name" value="SOLUTE CARRIER FAMILY 39"/>
    <property type="match status" value="1"/>
</dbReference>
<gene>
    <name evidence="6" type="ORF">PACLA_8A066986</name>
</gene>
<dbReference type="InterPro" id="IPR049406">
    <property type="entry name" value="ZIP4_12_EF-hand"/>
</dbReference>
<dbReference type="GO" id="GO:0071578">
    <property type="term" value="P:zinc ion import across plasma membrane"/>
    <property type="evidence" value="ECO:0007669"/>
    <property type="project" value="TreeGrafter"/>
</dbReference>
<dbReference type="PANTHER" id="PTHR12191:SF37">
    <property type="entry name" value="ZINC TRANSPORTER FOI"/>
    <property type="match status" value="1"/>
</dbReference>
<feature type="signal peptide" evidence="3">
    <location>
        <begin position="1"/>
        <end position="20"/>
    </location>
</feature>
<dbReference type="Pfam" id="PF18292">
    <property type="entry name" value="ZIP4_domain"/>
    <property type="match status" value="1"/>
</dbReference>
<feature type="compositionally biased region" description="Basic and acidic residues" evidence="2">
    <location>
        <begin position="263"/>
        <end position="273"/>
    </location>
</feature>
<evidence type="ECO:0000256" key="2">
    <source>
        <dbReference type="SAM" id="MobiDB-lite"/>
    </source>
</evidence>
<dbReference type="GO" id="GO:0005886">
    <property type="term" value="C:plasma membrane"/>
    <property type="evidence" value="ECO:0007669"/>
    <property type="project" value="TreeGrafter"/>
</dbReference>
<dbReference type="GO" id="GO:0005385">
    <property type="term" value="F:zinc ion transmembrane transporter activity"/>
    <property type="evidence" value="ECO:0007669"/>
    <property type="project" value="TreeGrafter"/>
</dbReference>
<comment type="caution">
    <text evidence="6">The sequence shown here is derived from an EMBL/GenBank/DDBJ whole genome shotgun (WGS) entry which is preliminary data.</text>
</comment>
<proteinExistence type="predicted"/>
<dbReference type="InterPro" id="IPR050799">
    <property type="entry name" value="ZIP_Transporter"/>
</dbReference>